<evidence type="ECO:0000313" key="2">
    <source>
        <dbReference type="Proteomes" id="UP001049176"/>
    </source>
</evidence>
<organism evidence="1 2">
    <name type="scientific">Marasmius oreades</name>
    <name type="common">fairy-ring Marasmius</name>
    <dbReference type="NCBI Taxonomy" id="181124"/>
    <lineage>
        <taxon>Eukaryota</taxon>
        <taxon>Fungi</taxon>
        <taxon>Dikarya</taxon>
        <taxon>Basidiomycota</taxon>
        <taxon>Agaricomycotina</taxon>
        <taxon>Agaricomycetes</taxon>
        <taxon>Agaricomycetidae</taxon>
        <taxon>Agaricales</taxon>
        <taxon>Marasmiineae</taxon>
        <taxon>Marasmiaceae</taxon>
        <taxon>Marasmius</taxon>
    </lineage>
</organism>
<reference evidence="1" key="1">
    <citation type="journal article" date="2021" name="Genome Biol. Evol.">
        <title>The assembled and annotated genome of the fairy-ring fungus Marasmius oreades.</title>
        <authorList>
            <person name="Hiltunen M."/>
            <person name="Ament-Velasquez S.L."/>
            <person name="Johannesson H."/>
        </authorList>
    </citation>
    <scope>NUCLEOTIDE SEQUENCE</scope>
    <source>
        <strain evidence="1">03SP1</strain>
    </source>
</reference>
<protein>
    <submittedName>
        <fullName evidence="1">Uncharacterized protein</fullName>
    </submittedName>
</protein>
<dbReference type="EMBL" id="CM032181">
    <property type="protein sequence ID" value="KAG7099785.1"/>
    <property type="molecule type" value="Genomic_DNA"/>
</dbReference>
<name>A0A9P7V3T7_9AGAR</name>
<accession>A0A9P7V3T7</accession>
<dbReference type="Proteomes" id="UP001049176">
    <property type="component" value="Chromosome 1"/>
</dbReference>
<proteinExistence type="predicted"/>
<gene>
    <name evidence="1" type="ORF">E1B28_001597</name>
</gene>
<sequence length="73" mass="8000">MFAEPYTKRIFACNVRRPSISSIFVRALYSAGVGVSQPRKTTNSPPITTLGVELASATGLCPYSTPQHTRRDK</sequence>
<dbReference type="GeneID" id="66070673"/>
<dbReference type="RefSeq" id="XP_043016255.1">
    <property type="nucleotide sequence ID" value="XM_043147545.1"/>
</dbReference>
<evidence type="ECO:0000313" key="1">
    <source>
        <dbReference type="EMBL" id="KAG7099785.1"/>
    </source>
</evidence>
<dbReference type="AlphaFoldDB" id="A0A9P7V3T7"/>
<keyword evidence="2" id="KW-1185">Reference proteome</keyword>
<comment type="caution">
    <text evidence="1">The sequence shown here is derived from an EMBL/GenBank/DDBJ whole genome shotgun (WGS) entry which is preliminary data.</text>
</comment>
<dbReference type="KEGG" id="more:E1B28_001597"/>